<dbReference type="Proteomes" id="UP000461768">
    <property type="component" value="Unassembled WGS sequence"/>
</dbReference>
<dbReference type="GO" id="GO:0004126">
    <property type="term" value="F:cytidine deaminase activity"/>
    <property type="evidence" value="ECO:0007669"/>
    <property type="project" value="UniProtKB-ARBA"/>
</dbReference>
<dbReference type="RefSeq" id="WP_151146498.1">
    <property type="nucleotide sequence ID" value="NZ_WAGX01000005.1"/>
</dbReference>
<evidence type="ECO:0000259" key="5">
    <source>
        <dbReference type="PROSITE" id="PS51747"/>
    </source>
</evidence>
<evidence type="ECO:0000256" key="3">
    <source>
        <dbReference type="ARBA" id="ARBA00022801"/>
    </source>
</evidence>
<name>A0A7V7UGP6_9FIRM</name>
<dbReference type="EMBL" id="WAGX01000005">
    <property type="protein sequence ID" value="KAB1438671.1"/>
    <property type="molecule type" value="Genomic_DNA"/>
</dbReference>
<protein>
    <submittedName>
        <fullName evidence="6">Cytidine deaminase</fullName>
    </submittedName>
</protein>
<dbReference type="PROSITE" id="PS51747">
    <property type="entry name" value="CYT_DCMP_DEAMINASES_2"/>
    <property type="match status" value="1"/>
</dbReference>
<comment type="similarity">
    <text evidence="1">Belongs to the cytidine and deoxycytidylate deaminase family.</text>
</comment>
<reference evidence="6 7" key="1">
    <citation type="submission" date="2019-09" db="EMBL/GenBank/DDBJ databases">
        <authorList>
            <person name="Valk L.C."/>
        </authorList>
    </citation>
    <scope>NUCLEOTIDE SEQUENCE [LARGE SCALE GENOMIC DNA]</scope>
    <source>
        <strain evidence="6">GalUA</strain>
    </source>
</reference>
<evidence type="ECO:0000256" key="2">
    <source>
        <dbReference type="ARBA" id="ARBA00022723"/>
    </source>
</evidence>
<dbReference type="InterPro" id="IPR016193">
    <property type="entry name" value="Cytidine_deaminase-like"/>
</dbReference>
<dbReference type="InterPro" id="IPR002125">
    <property type="entry name" value="CMP_dCMP_dom"/>
</dbReference>
<dbReference type="PANTHER" id="PTHR11644">
    <property type="entry name" value="CYTIDINE DEAMINASE"/>
    <property type="match status" value="1"/>
</dbReference>
<comment type="caution">
    <text evidence="6">The sequence shown here is derived from an EMBL/GenBank/DDBJ whole genome shotgun (WGS) entry which is preliminary data.</text>
</comment>
<proteinExistence type="inferred from homology"/>
<dbReference type="GO" id="GO:0072527">
    <property type="term" value="P:pyrimidine-containing compound metabolic process"/>
    <property type="evidence" value="ECO:0007669"/>
    <property type="project" value="UniProtKB-ARBA"/>
</dbReference>
<dbReference type="Pfam" id="PF00383">
    <property type="entry name" value="dCMP_cyt_deam_1"/>
    <property type="match status" value="1"/>
</dbReference>
<dbReference type="GO" id="GO:0005829">
    <property type="term" value="C:cytosol"/>
    <property type="evidence" value="ECO:0007669"/>
    <property type="project" value="TreeGrafter"/>
</dbReference>
<dbReference type="InterPro" id="IPR050202">
    <property type="entry name" value="Cyt/Deoxycyt_deaminase"/>
</dbReference>
<keyword evidence="7" id="KW-1185">Reference proteome</keyword>
<dbReference type="GO" id="GO:0042802">
    <property type="term" value="F:identical protein binding"/>
    <property type="evidence" value="ECO:0007669"/>
    <property type="project" value="UniProtKB-ARBA"/>
</dbReference>
<dbReference type="OrthoDB" id="9799092at2"/>
<dbReference type="PANTHER" id="PTHR11644:SF2">
    <property type="entry name" value="CYTIDINE DEAMINASE"/>
    <property type="match status" value="1"/>
</dbReference>
<dbReference type="GO" id="GO:0055086">
    <property type="term" value="P:nucleobase-containing small molecule metabolic process"/>
    <property type="evidence" value="ECO:0007669"/>
    <property type="project" value="UniProtKB-ARBA"/>
</dbReference>
<accession>A0A7V7UGP6</accession>
<dbReference type="CDD" id="cd01283">
    <property type="entry name" value="cytidine_deaminase"/>
    <property type="match status" value="1"/>
</dbReference>
<sequence length="133" mass="14468">MKLLNEKDNELVKMAQEVIVLNYDSENFNHTVGAAVRGKSGKIYKGINVYSIHGACAEQVALGNAIAHGEREFVSIVAVRGKEGEEVIPPCGNCRQILSDYTPNCEVIISTGNNTLGKVLAKELLPYAYEVES</sequence>
<dbReference type="SUPFAM" id="SSF53927">
    <property type="entry name" value="Cytidine deaminase-like"/>
    <property type="match status" value="1"/>
</dbReference>
<gene>
    <name evidence="6" type="ORF">F7O84_14190</name>
</gene>
<keyword evidence="4" id="KW-0862">Zinc</keyword>
<dbReference type="InterPro" id="IPR016192">
    <property type="entry name" value="APOBEC/CMP_deaminase_Zn-bd"/>
</dbReference>
<organism evidence="6 7">
    <name type="scientific">Candidatus Galacturonatibacter soehngenii</name>
    <dbReference type="NCBI Taxonomy" id="2307010"/>
    <lineage>
        <taxon>Bacteria</taxon>
        <taxon>Bacillati</taxon>
        <taxon>Bacillota</taxon>
        <taxon>Clostridia</taxon>
        <taxon>Lachnospirales</taxon>
        <taxon>Lachnospiraceae</taxon>
        <taxon>Candidatus Galacturonatibacter</taxon>
    </lineage>
</organism>
<feature type="domain" description="CMP/dCMP-type deaminase" evidence="5">
    <location>
        <begin position="6"/>
        <end position="132"/>
    </location>
</feature>
<evidence type="ECO:0000313" key="7">
    <source>
        <dbReference type="Proteomes" id="UP000461768"/>
    </source>
</evidence>
<reference evidence="6 7" key="2">
    <citation type="submission" date="2020-02" db="EMBL/GenBank/DDBJ databases">
        <title>Candidatus Galacturonibacter soehngenii shows hetero-acetogenic catabolism of galacturonic acid but lacks a canonical carbon monoxide dehydrogenase/acetyl-CoA synthase complex.</title>
        <authorList>
            <person name="Diender M."/>
            <person name="Stouten G.R."/>
            <person name="Petersen J.F."/>
            <person name="Nielsen P.H."/>
            <person name="Dueholm M.S."/>
            <person name="Pronk J.T."/>
            <person name="Van Loosdrecht M.C.M."/>
        </authorList>
    </citation>
    <scope>NUCLEOTIDE SEQUENCE [LARGE SCALE GENOMIC DNA]</scope>
    <source>
        <strain evidence="6">GalUA</strain>
    </source>
</reference>
<evidence type="ECO:0000256" key="4">
    <source>
        <dbReference type="ARBA" id="ARBA00022833"/>
    </source>
</evidence>
<keyword evidence="3" id="KW-0378">Hydrolase</keyword>
<dbReference type="PROSITE" id="PS00903">
    <property type="entry name" value="CYT_DCMP_DEAMINASES_1"/>
    <property type="match status" value="1"/>
</dbReference>
<evidence type="ECO:0000313" key="6">
    <source>
        <dbReference type="EMBL" id="KAB1438671.1"/>
    </source>
</evidence>
<evidence type="ECO:0000256" key="1">
    <source>
        <dbReference type="ARBA" id="ARBA00006576"/>
    </source>
</evidence>
<dbReference type="AlphaFoldDB" id="A0A7V7UGP6"/>
<dbReference type="GO" id="GO:0008270">
    <property type="term" value="F:zinc ion binding"/>
    <property type="evidence" value="ECO:0007669"/>
    <property type="project" value="InterPro"/>
</dbReference>
<keyword evidence="2" id="KW-0479">Metal-binding</keyword>
<dbReference type="Gene3D" id="3.40.140.10">
    <property type="entry name" value="Cytidine Deaminase, domain 2"/>
    <property type="match status" value="1"/>
</dbReference>